<keyword evidence="3" id="KW-1185">Reference proteome</keyword>
<dbReference type="Gene3D" id="3.20.20.520">
    <property type="entry name" value="Glycosyl hydrolase family 115"/>
    <property type="match status" value="1"/>
</dbReference>
<dbReference type="SUPFAM" id="SSF55545">
    <property type="entry name" value="beta-N-acetylhexosaminidase-like domain"/>
    <property type="match status" value="1"/>
</dbReference>
<sequence>MSAKGYRQRCDAGGISYAAMIARILLLIALIGVAPMATAQHWIRENARPGDLTLAAQGRVAPVVIDPADHAVVAIAAADLRRDLATVTRATPGGDTQIWIGTLGKNAAIDRLIADRRIAIGTLKGAWESFLIASVDKPRAGVARALVIIGSDRRGTAYGAYELSRAIGVSPWHWWADVTPRQQASLHVAKGLRRFGPPSVKYRGIFFNDEDWGLVPWAAATHALQEKPLGPKTYAKVFELMLRLKANLLWPAMHKVTQPFNADPANAALADRYAIVMGSSHAEPMLRNNVGEWTAPPDDFDYVKNAPGVQRYWADRVATNARYESIWTLGMRGIHDSGMVGPSTIADRRATLERIITDQRGMLDRAGIADAPQVFTPYKEVLDIYRAGLKVPDDVTLMWPDDNFGYIRHFPDQAERARSGGSGIYYHLSYLGAPLSYLWLSTTPPALIREEMGRAFDRGARQMWVANVGDLKPAELATDYFLSLAWDMEATRAQPIDSFVEGWAAENIDAAQARPIADILRVYHRLNFDRRPEHLQWHLPGEKARQSPLSIAQADARLADFAAMEQAVTALEPHVPGDRQDALFELLAYPVAASAAANRRFFAAEAHDRLRDSDLAEAVRRGTIAHAADATLRALTHHYNREIADGKWRGMMAVEPADGQWRSYRLTPPILPAPDALSAPASVPTIAPLHIDPVLAPRQFAVTKGWRLGDGLGRHGAILAATGAGSSVTATITLPAGQWRAVVDILPTYADRDSDPLRLTIAIDGVAHRLAVPRQTGDRDWAQAVLDNRIALAVPVDLPAGTHRVTLQSADPGVLIEAIRFEPVNTTGRLH</sequence>
<evidence type="ECO:0000313" key="2">
    <source>
        <dbReference type="EMBL" id="MDR7154284.1"/>
    </source>
</evidence>
<protein>
    <recommendedName>
        <fullName evidence="4">Gylcosyl hydrolase 115 C-terminal domain-containing protein</fullName>
    </recommendedName>
</protein>
<comment type="caution">
    <text evidence="2">The sequence shown here is derived from an EMBL/GenBank/DDBJ whole genome shotgun (WGS) entry which is preliminary data.</text>
</comment>
<evidence type="ECO:0000256" key="1">
    <source>
        <dbReference type="ARBA" id="ARBA00022801"/>
    </source>
</evidence>
<dbReference type="EMBL" id="JAVDWV010000004">
    <property type="protein sequence ID" value="MDR7154284.1"/>
    <property type="molecule type" value="Genomic_DNA"/>
</dbReference>
<dbReference type="InterPro" id="IPR042301">
    <property type="entry name" value="GH115_sf"/>
</dbReference>
<dbReference type="InterPro" id="IPR031924">
    <property type="entry name" value="GH115"/>
</dbReference>
<reference evidence="2 3" key="1">
    <citation type="submission" date="2023-07" db="EMBL/GenBank/DDBJ databases">
        <title>Sorghum-associated microbial communities from plants grown in Nebraska, USA.</title>
        <authorList>
            <person name="Schachtman D."/>
        </authorList>
    </citation>
    <scope>NUCLEOTIDE SEQUENCE [LARGE SCALE GENOMIC DNA]</scope>
    <source>
        <strain evidence="2 3">4256</strain>
    </source>
</reference>
<evidence type="ECO:0000313" key="3">
    <source>
        <dbReference type="Proteomes" id="UP001267638"/>
    </source>
</evidence>
<dbReference type="Pfam" id="PF15979">
    <property type="entry name" value="Glyco_hydro_115"/>
    <property type="match status" value="1"/>
</dbReference>
<name>A0ABU1WZ07_SPHXE</name>
<organism evidence="2 3">
    <name type="scientific">Sphingobium xenophagum</name>
    <dbReference type="NCBI Taxonomy" id="121428"/>
    <lineage>
        <taxon>Bacteria</taxon>
        <taxon>Pseudomonadati</taxon>
        <taxon>Pseudomonadota</taxon>
        <taxon>Alphaproteobacteria</taxon>
        <taxon>Sphingomonadales</taxon>
        <taxon>Sphingomonadaceae</taxon>
        <taxon>Sphingobium</taxon>
    </lineage>
</organism>
<dbReference type="RefSeq" id="WP_310222462.1">
    <property type="nucleotide sequence ID" value="NZ_JAVDWV010000004.1"/>
</dbReference>
<keyword evidence="1" id="KW-0378">Hydrolase</keyword>
<dbReference type="PANTHER" id="PTHR37842">
    <property type="match status" value="1"/>
</dbReference>
<dbReference type="Gene3D" id="3.30.379.10">
    <property type="entry name" value="Chitobiase/beta-hexosaminidase domain 2-like"/>
    <property type="match status" value="1"/>
</dbReference>
<dbReference type="Gene3D" id="2.60.120.1620">
    <property type="match status" value="1"/>
</dbReference>
<gene>
    <name evidence="2" type="ORF">J2W40_001096</name>
</gene>
<accession>A0ABU1WZ07</accession>
<dbReference type="Gene3D" id="1.20.58.2150">
    <property type="match status" value="1"/>
</dbReference>
<evidence type="ECO:0008006" key="4">
    <source>
        <dbReference type="Google" id="ProtNLM"/>
    </source>
</evidence>
<dbReference type="Proteomes" id="UP001267638">
    <property type="component" value="Unassembled WGS sequence"/>
</dbReference>
<dbReference type="PANTHER" id="PTHR37842:SF2">
    <property type="entry name" value="GYLCOSYL HYDROLASE 115 C-TERMINAL DOMAIN-CONTAINING PROTEIN"/>
    <property type="match status" value="1"/>
</dbReference>
<proteinExistence type="predicted"/>
<dbReference type="InterPro" id="IPR029018">
    <property type="entry name" value="Hex-like_dom2"/>
</dbReference>